<gene>
    <name evidence="2" type="ORF">ES288_D02G090100v1</name>
</gene>
<evidence type="ECO:0000313" key="3">
    <source>
        <dbReference type="Proteomes" id="UP000323506"/>
    </source>
</evidence>
<accession>A0A5D2DE79</accession>
<feature type="compositionally biased region" description="Basic and acidic residues" evidence="1">
    <location>
        <begin position="70"/>
        <end position="99"/>
    </location>
</feature>
<feature type="region of interest" description="Disordered" evidence="1">
    <location>
        <begin position="70"/>
        <end position="103"/>
    </location>
</feature>
<sequence length="131" mass="15083">MCNHNPSRRYGPKNRYAQCGATCVEVGFHSRVSQGKGQSSTNGECKIVEVWPTHAKLKCIEWREHWQHRSKGNESDGSESRDGQAQPRVEDLARRPERSHSRRRCRLKDREWCSPSNEGVSRLYRGECLAS</sequence>
<keyword evidence="3" id="KW-1185">Reference proteome</keyword>
<dbReference type="AlphaFoldDB" id="A0A5D2DE79"/>
<evidence type="ECO:0000313" key="2">
    <source>
        <dbReference type="EMBL" id="TYG78805.1"/>
    </source>
</evidence>
<dbReference type="Proteomes" id="UP000323506">
    <property type="component" value="Chromosome D02"/>
</dbReference>
<reference evidence="2 3" key="1">
    <citation type="submission" date="2019-06" db="EMBL/GenBank/DDBJ databases">
        <title>WGS assembly of Gossypium darwinii.</title>
        <authorList>
            <person name="Chen Z.J."/>
            <person name="Sreedasyam A."/>
            <person name="Ando A."/>
            <person name="Song Q."/>
            <person name="De L."/>
            <person name="Hulse-Kemp A."/>
            <person name="Ding M."/>
            <person name="Ye W."/>
            <person name="Kirkbride R."/>
            <person name="Jenkins J."/>
            <person name="Plott C."/>
            <person name="Lovell J."/>
            <person name="Lin Y.-M."/>
            <person name="Vaughn R."/>
            <person name="Liu B."/>
            <person name="Li W."/>
            <person name="Simpson S."/>
            <person name="Scheffler B."/>
            <person name="Saski C."/>
            <person name="Grover C."/>
            <person name="Hu G."/>
            <person name="Conover J."/>
            <person name="Carlson J."/>
            <person name="Shu S."/>
            <person name="Boston L."/>
            <person name="Williams M."/>
            <person name="Peterson D."/>
            <person name="Mcgee K."/>
            <person name="Jones D."/>
            <person name="Wendel J."/>
            <person name="Stelly D."/>
            <person name="Grimwood J."/>
            <person name="Schmutz J."/>
        </authorList>
    </citation>
    <scope>NUCLEOTIDE SEQUENCE [LARGE SCALE GENOMIC DNA]</scope>
    <source>
        <strain evidence="2">1808015.09</strain>
    </source>
</reference>
<proteinExistence type="predicted"/>
<protein>
    <submittedName>
        <fullName evidence="2">Uncharacterized protein</fullName>
    </submittedName>
</protein>
<organism evidence="2 3">
    <name type="scientific">Gossypium darwinii</name>
    <name type="common">Darwin's cotton</name>
    <name type="synonym">Gossypium barbadense var. darwinii</name>
    <dbReference type="NCBI Taxonomy" id="34276"/>
    <lineage>
        <taxon>Eukaryota</taxon>
        <taxon>Viridiplantae</taxon>
        <taxon>Streptophyta</taxon>
        <taxon>Embryophyta</taxon>
        <taxon>Tracheophyta</taxon>
        <taxon>Spermatophyta</taxon>
        <taxon>Magnoliopsida</taxon>
        <taxon>eudicotyledons</taxon>
        <taxon>Gunneridae</taxon>
        <taxon>Pentapetalae</taxon>
        <taxon>rosids</taxon>
        <taxon>malvids</taxon>
        <taxon>Malvales</taxon>
        <taxon>Malvaceae</taxon>
        <taxon>Malvoideae</taxon>
        <taxon>Gossypium</taxon>
    </lineage>
</organism>
<dbReference type="EMBL" id="CM017702">
    <property type="protein sequence ID" value="TYG78805.1"/>
    <property type="molecule type" value="Genomic_DNA"/>
</dbReference>
<evidence type="ECO:0000256" key="1">
    <source>
        <dbReference type="SAM" id="MobiDB-lite"/>
    </source>
</evidence>
<name>A0A5D2DE79_GOSDA</name>